<proteinExistence type="predicted"/>
<dbReference type="AlphaFoldDB" id="A0A226DM12"/>
<feature type="transmembrane region" description="Helical" evidence="1">
    <location>
        <begin position="371"/>
        <end position="393"/>
    </location>
</feature>
<keyword evidence="1" id="KW-0812">Transmembrane</keyword>
<dbReference type="EMBL" id="LNIX01000016">
    <property type="protein sequence ID" value="OXA46160.1"/>
    <property type="molecule type" value="Genomic_DNA"/>
</dbReference>
<feature type="transmembrane region" description="Helical" evidence="1">
    <location>
        <begin position="49"/>
        <end position="69"/>
    </location>
</feature>
<gene>
    <name evidence="2" type="ORF">Fcan01_19069</name>
</gene>
<evidence type="ECO:0000313" key="2">
    <source>
        <dbReference type="EMBL" id="OXA46160.1"/>
    </source>
</evidence>
<keyword evidence="3" id="KW-1185">Reference proteome</keyword>
<evidence type="ECO:0000256" key="1">
    <source>
        <dbReference type="SAM" id="Phobius"/>
    </source>
</evidence>
<feature type="transmembrane region" description="Helical" evidence="1">
    <location>
        <begin position="308"/>
        <end position="327"/>
    </location>
</feature>
<keyword evidence="1" id="KW-1133">Transmembrane helix</keyword>
<reference evidence="2 3" key="1">
    <citation type="submission" date="2015-12" db="EMBL/GenBank/DDBJ databases">
        <title>The genome of Folsomia candida.</title>
        <authorList>
            <person name="Faddeeva A."/>
            <person name="Derks M.F."/>
            <person name="Anvar Y."/>
            <person name="Smit S."/>
            <person name="Van Straalen N."/>
            <person name="Roelofs D."/>
        </authorList>
    </citation>
    <scope>NUCLEOTIDE SEQUENCE [LARGE SCALE GENOMIC DNA]</scope>
    <source>
        <strain evidence="2 3">VU population</strain>
        <tissue evidence="2">Whole body</tissue>
    </source>
</reference>
<feature type="transmembrane region" description="Helical" evidence="1">
    <location>
        <begin position="272"/>
        <end position="296"/>
    </location>
</feature>
<feature type="transmembrane region" description="Helical" evidence="1">
    <location>
        <begin position="139"/>
        <end position="161"/>
    </location>
</feature>
<comment type="caution">
    <text evidence="2">The sequence shown here is derived from an EMBL/GenBank/DDBJ whole genome shotgun (WGS) entry which is preliminary data.</text>
</comment>
<name>A0A226DM12_FOLCA</name>
<accession>A0A226DM12</accession>
<evidence type="ECO:0000313" key="3">
    <source>
        <dbReference type="Proteomes" id="UP000198287"/>
    </source>
</evidence>
<protein>
    <submittedName>
        <fullName evidence="2">Uncharacterized protein</fullName>
    </submittedName>
</protein>
<dbReference type="Proteomes" id="UP000198287">
    <property type="component" value="Unassembled WGS sequence"/>
</dbReference>
<organism evidence="2 3">
    <name type="scientific">Folsomia candida</name>
    <name type="common">Springtail</name>
    <dbReference type="NCBI Taxonomy" id="158441"/>
    <lineage>
        <taxon>Eukaryota</taxon>
        <taxon>Metazoa</taxon>
        <taxon>Ecdysozoa</taxon>
        <taxon>Arthropoda</taxon>
        <taxon>Hexapoda</taxon>
        <taxon>Collembola</taxon>
        <taxon>Entomobryomorpha</taxon>
        <taxon>Isotomoidea</taxon>
        <taxon>Isotomidae</taxon>
        <taxon>Proisotominae</taxon>
        <taxon>Folsomia</taxon>
    </lineage>
</organism>
<sequence length="398" mass="44330">MILSSISDLTRFQIKLISYSVPCPIFLSLKKNPILYKIRDKSQHSNRILFIVLASFSIFLSSSATYHLTRPNLDTVTKASIIFFGAIVPIAISMTVSILHVNAENCVTMLNFILIYEQVVFRTRGSGQIRIYQNIMKGIVTLLALPGTILGPVFLTLINILEPGRAPFIGSAIQPDMVWVGGGGGYFMGHFAAIMLQGWIYYWLSSGLSMAIFNIFIASIFSMLVCLIEIKSWTKLNAISKFSLASILRKQLEKYNELRIIESQTNATFRAVFLPCIVLLFAVANILSSFISISCLRDGTLFHNFGHLYFLFISLESYLGSFCFGTLSGKVNKVSIKLLRGLGKHSVADYPALREKIGACAPIRIRFGNNFFTILTPLVIIGVCVKWTVKLLLIKMGC</sequence>
<feature type="transmembrane region" description="Helical" evidence="1">
    <location>
        <begin position="81"/>
        <end position="101"/>
    </location>
</feature>
<keyword evidence="1" id="KW-0472">Membrane</keyword>